<evidence type="ECO:0000256" key="2">
    <source>
        <dbReference type="SAM" id="SignalP"/>
    </source>
</evidence>
<protein>
    <submittedName>
        <fullName evidence="3">Uncharacterized protein</fullName>
    </submittedName>
</protein>
<gene>
    <name evidence="3" type="ORF">BDV95DRAFT_10095</name>
</gene>
<evidence type="ECO:0000313" key="3">
    <source>
        <dbReference type="EMBL" id="KAF2878092.1"/>
    </source>
</evidence>
<evidence type="ECO:0000313" key="4">
    <source>
        <dbReference type="Proteomes" id="UP000481861"/>
    </source>
</evidence>
<feature type="compositionally biased region" description="Low complexity" evidence="1">
    <location>
        <begin position="275"/>
        <end position="289"/>
    </location>
</feature>
<feature type="compositionally biased region" description="Basic and acidic residues" evidence="1">
    <location>
        <begin position="470"/>
        <end position="495"/>
    </location>
</feature>
<accession>A0A7C8IJJ5</accession>
<comment type="caution">
    <text evidence="3">The sequence shown here is derived from an EMBL/GenBank/DDBJ whole genome shotgun (WGS) entry which is preliminary data.</text>
</comment>
<feature type="chain" id="PRO_5028996357" evidence="2">
    <location>
        <begin position="20"/>
        <end position="625"/>
    </location>
</feature>
<reference evidence="3 4" key="1">
    <citation type="submission" date="2020-01" db="EMBL/GenBank/DDBJ databases">
        <authorList>
            <consortium name="DOE Joint Genome Institute"/>
            <person name="Haridas S."/>
            <person name="Albert R."/>
            <person name="Binder M."/>
            <person name="Bloem J."/>
            <person name="Labutti K."/>
            <person name="Salamov A."/>
            <person name="Andreopoulos B."/>
            <person name="Baker S.E."/>
            <person name="Barry K."/>
            <person name="Bills G."/>
            <person name="Bluhm B.H."/>
            <person name="Cannon C."/>
            <person name="Castanera R."/>
            <person name="Culley D.E."/>
            <person name="Daum C."/>
            <person name="Ezra D."/>
            <person name="Gonzalez J.B."/>
            <person name="Henrissat B."/>
            <person name="Kuo A."/>
            <person name="Liang C."/>
            <person name="Lipzen A."/>
            <person name="Lutzoni F."/>
            <person name="Magnuson J."/>
            <person name="Mondo S."/>
            <person name="Nolan M."/>
            <person name="Ohm R."/>
            <person name="Pangilinan J."/>
            <person name="Park H.-J.H."/>
            <person name="Ramirez L."/>
            <person name="Alfaro M."/>
            <person name="Sun H."/>
            <person name="Tritt A."/>
            <person name="Yoshinaga Y."/>
            <person name="Zwiers L.-H.L."/>
            <person name="Turgeon B.G."/>
            <person name="Goodwin S.B."/>
            <person name="Spatafora J.W."/>
            <person name="Crous P.W."/>
            <person name="Grigoriev I.V."/>
        </authorList>
    </citation>
    <scope>NUCLEOTIDE SEQUENCE [LARGE SCALE GENOMIC DNA]</scope>
    <source>
        <strain evidence="3 4">CBS 611.86</strain>
    </source>
</reference>
<feature type="signal peptide" evidence="2">
    <location>
        <begin position="1"/>
        <end position="19"/>
    </location>
</feature>
<dbReference type="OrthoDB" id="5407653at2759"/>
<feature type="region of interest" description="Disordered" evidence="1">
    <location>
        <begin position="17"/>
        <end position="50"/>
    </location>
</feature>
<organism evidence="3 4">
    <name type="scientific">Massariosphaeria phaeospora</name>
    <dbReference type="NCBI Taxonomy" id="100035"/>
    <lineage>
        <taxon>Eukaryota</taxon>
        <taxon>Fungi</taxon>
        <taxon>Dikarya</taxon>
        <taxon>Ascomycota</taxon>
        <taxon>Pezizomycotina</taxon>
        <taxon>Dothideomycetes</taxon>
        <taxon>Pleosporomycetidae</taxon>
        <taxon>Pleosporales</taxon>
        <taxon>Pleosporales incertae sedis</taxon>
        <taxon>Massariosphaeria</taxon>
    </lineage>
</organism>
<keyword evidence="4" id="KW-1185">Reference proteome</keyword>
<sequence>MFNFSVLLLGSLLAGQHDAQKERSPPSQPTPVTFPSLRPPKPSVAGPPSLWSEGIPSHLLKLKKPSDVNLNTLAVLNISFEPECDFETLLSSISREAQSYLPPRTWLDPPTQSEPQTTSTVEPAIQLLNNGRRAPDQNDFYVRAKELHFKNEDAFASLSRKGGASRAPVRLAQFRKFWENLDNMAYYWDNSLDEYIPPRPQTVKDSGDKISNGEDQDTNTENQPSDMLELEGGPVSPNVDEPRKKAKTEAVSNETVTSPINPLALASNTVASQPSSISSSRALPARSAPPKVPWAVSIDASSQKPEDLTKGSYRGYRIGNGAEMPDQYRIDCVRAFVEPIAWVFGVNLTAHRRPPVLLLEHVRFPVRMNTVAWRGPTDRVKARQGWLEGPILGIQCRPDTNFGSNGDLEAESVLDIVRELGGMLLLAQERAREGKTEPRAGDGKWWTHKPRWGGGPGGEVGETTGTNDAAFDKTAQKAEEKPANRPRLGSRDRRRPSPSEIWKILRIGNPLWDPKIVYEAIGKDREDAWDTIFLISSLHHHISILKLRVHPLYVQHLTQGTLPEGQHADQSWCSPSLQRTRWFDLFNVEDRKEAMRGIWGILAYMMRSQEKEKDKHDVSMKDAET</sequence>
<dbReference type="Proteomes" id="UP000481861">
    <property type="component" value="Unassembled WGS sequence"/>
</dbReference>
<name>A0A7C8IJJ5_9PLEO</name>
<keyword evidence="2" id="KW-0732">Signal</keyword>
<feature type="compositionally biased region" description="Basic and acidic residues" evidence="1">
    <location>
        <begin position="430"/>
        <end position="442"/>
    </location>
</feature>
<feature type="region of interest" description="Disordered" evidence="1">
    <location>
        <begin position="198"/>
        <end position="256"/>
    </location>
</feature>
<proteinExistence type="predicted"/>
<feature type="region of interest" description="Disordered" evidence="1">
    <location>
        <begin position="430"/>
        <end position="495"/>
    </location>
</feature>
<feature type="region of interest" description="Disordered" evidence="1">
    <location>
        <begin position="275"/>
        <end position="311"/>
    </location>
</feature>
<dbReference type="EMBL" id="JAADJZ010000001">
    <property type="protein sequence ID" value="KAF2878092.1"/>
    <property type="molecule type" value="Genomic_DNA"/>
</dbReference>
<evidence type="ECO:0000256" key="1">
    <source>
        <dbReference type="SAM" id="MobiDB-lite"/>
    </source>
</evidence>
<dbReference type="AlphaFoldDB" id="A0A7C8IJJ5"/>